<dbReference type="InterPro" id="IPR011250">
    <property type="entry name" value="OMP/PagP_B-barrel"/>
</dbReference>
<proteinExistence type="predicted"/>
<gene>
    <name evidence="3" type="ORF">H8S84_14265</name>
</gene>
<evidence type="ECO:0000313" key="4">
    <source>
        <dbReference type="Proteomes" id="UP000603640"/>
    </source>
</evidence>
<dbReference type="RefSeq" id="WP_187068032.1">
    <property type="nucleotide sequence ID" value="NZ_JACRVF010000004.1"/>
</dbReference>
<evidence type="ECO:0000256" key="1">
    <source>
        <dbReference type="SAM" id="SignalP"/>
    </source>
</evidence>
<organism evidence="3 4">
    <name type="scientific">Pontibacter cellulosilyticus</name>
    <dbReference type="NCBI Taxonomy" id="1720253"/>
    <lineage>
        <taxon>Bacteria</taxon>
        <taxon>Pseudomonadati</taxon>
        <taxon>Bacteroidota</taxon>
        <taxon>Cytophagia</taxon>
        <taxon>Cytophagales</taxon>
        <taxon>Hymenobacteraceae</taxon>
        <taxon>Pontibacter</taxon>
    </lineage>
</organism>
<dbReference type="Pfam" id="PF13568">
    <property type="entry name" value="OMP_b-brl_2"/>
    <property type="match status" value="1"/>
</dbReference>
<dbReference type="SUPFAM" id="SSF56925">
    <property type="entry name" value="OMPA-like"/>
    <property type="match status" value="1"/>
</dbReference>
<dbReference type="Proteomes" id="UP000603640">
    <property type="component" value="Unassembled WGS sequence"/>
</dbReference>
<keyword evidence="4" id="KW-1185">Reference proteome</keyword>
<dbReference type="EMBL" id="JACRVF010000004">
    <property type="protein sequence ID" value="MBC5994009.1"/>
    <property type="molecule type" value="Genomic_DNA"/>
</dbReference>
<evidence type="ECO:0000259" key="2">
    <source>
        <dbReference type="Pfam" id="PF13568"/>
    </source>
</evidence>
<protein>
    <submittedName>
        <fullName evidence="3">PorT family protein</fullName>
    </submittedName>
</protein>
<feature type="chain" id="PRO_5037747818" evidence="1">
    <location>
        <begin position="20"/>
        <end position="211"/>
    </location>
</feature>
<dbReference type="AlphaFoldDB" id="A0A923N891"/>
<comment type="caution">
    <text evidence="3">The sequence shown here is derived from an EMBL/GenBank/DDBJ whole genome shotgun (WGS) entry which is preliminary data.</text>
</comment>
<sequence>MRIKILLLVMGLVGSNSYAQVTIDTRLGLNLSKIALDREESETDGLKPGYFGGVSAQVRLTEKRFVRAELLYSEKGNKYPPSTLSPSGAVSSFHYASVGWYHGLSPAKRLFLIIGPQVGYLLSASTRLDSGAYDITEYYNRFDVSAELGIEYRVTRRMGVETRYSHGFKVIMEHRDHHSSGGANTGKLDGAHRMIQIGVNYRLKLADSEFE</sequence>
<reference evidence="3" key="1">
    <citation type="submission" date="2020-08" db="EMBL/GenBank/DDBJ databases">
        <title>Pontibacter sp. SD6 16S ribosomal RNA gene Genome sequencing and assembly.</title>
        <authorList>
            <person name="Kang M."/>
        </authorList>
    </citation>
    <scope>NUCLEOTIDE SEQUENCE</scope>
    <source>
        <strain evidence="3">SD6</strain>
    </source>
</reference>
<dbReference type="InterPro" id="IPR025665">
    <property type="entry name" value="Beta-barrel_OMP_2"/>
</dbReference>
<evidence type="ECO:0000313" key="3">
    <source>
        <dbReference type="EMBL" id="MBC5994009.1"/>
    </source>
</evidence>
<accession>A0A923N891</accession>
<name>A0A923N891_9BACT</name>
<feature type="domain" description="Outer membrane protein beta-barrel" evidence="2">
    <location>
        <begin position="21"/>
        <end position="169"/>
    </location>
</feature>
<keyword evidence="1" id="KW-0732">Signal</keyword>
<feature type="signal peptide" evidence="1">
    <location>
        <begin position="1"/>
        <end position="19"/>
    </location>
</feature>